<sequence>MIIDSHLHISYLKKKKSFTLIRRNLLSLMDRNKVNYAIVIPDNVPNPQCAGLDDVNELVKNEKRLFMMATLLVNEVNNENLAKIENMFRKKLAVGFKIFPGHDPVYPTDHRWLPIVDLCQKYKIPFVIHTGINSGRPDVAEYNDPKHIRSLALKFPKLKIVIAHYFWPRLDYGFKLTELLPNIYFDTSALADPEVVRESGGLKKIRDILVKTIKRKSDSVIYGTDWPICSFTKHINLINSLPISAKAKQDIFFRNSLKLFPLEK</sequence>
<feature type="domain" description="Amidohydrolase-related" evidence="2">
    <location>
        <begin position="57"/>
        <end position="262"/>
    </location>
</feature>
<dbReference type="InterPro" id="IPR032466">
    <property type="entry name" value="Metal_Hydrolase"/>
</dbReference>
<comment type="caution">
    <text evidence="3">The sequence shown here is derived from an EMBL/GenBank/DDBJ whole genome shotgun (WGS) entry which is preliminary data.</text>
</comment>
<dbReference type="EMBL" id="MHIE01000030">
    <property type="protein sequence ID" value="OGY44960.1"/>
    <property type="molecule type" value="Genomic_DNA"/>
</dbReference>
<evidence type="ECO:0000313" key="3">
    <source>
        <dbReference type="EMBL" id="OGY44960.1"/>
    </source>
</evidence>
<dbReference type="InterPro" id="IPR006680">
    <property type="entry name" value="Amidohydro-rel"/>
</dbReference>
<dbReference type="STRING" id="1797535.A2744_01495"/>
<dbReference type="Pfam" id="PF04909">
    <property type="entry name" value="Amidohydro_2"/>
    <property type="match status" value="1"/>
</dbReference>
<protein>
    <recommendedName>
        <fullName evidence="2">Amidohydrolase-related domain-containing protein</fullName>
    </recommendedName>
</protein>
<keyword evidence="1" id="KW-0456">Lyase</keyword>
<proteinExistence type="predicted"/>
<dbReference type="SUPFAM" id="SSF51556">
    <property type="entry name" value="Metallo-dependent hydrolases"/>
    <property type="match status" value="1"/>
</dbReference>
<gene>
    <name evidence="3" type="ORF">A2744_01495</name>
</gene>
<accession>A0A1G1XZG8</accession>
<evidence type="ECO:0000256" key="1">
    <source>
        <dbReference type="ARBA" id="ARBA00023239"/>
    </source>
</evidence>
<dbReference type="InterPro" id="IPR032465">
    <property type="entry name" value="ACMSD"/>
</dbReference>
<name>A0A1G1XZG8_9BACT</name>
<dbReference type="GO" id="GO:0016831">
    <property type="term" value="F:carboxy-lyase activity"/>
    <property type="evidence" value="ECO:0007669"/>
    <property type="project" value="InterPro"/>
</dbReference>
<dbReference type="GO" id="GO:0016787">
    <property type="term" value="F:hydrolase activity"/>
    <property type="evidence" value="ECO:0007669"/>
    <property type="project" value="InterPro"/>
</dbReference>
<dbReference type="AlphaFoldDB" id="A0A1G1XZG8"/>
<dbReference type="Proteomes" id="UP000178240">
    <property type="component" value="Unassembled WGS sequence"/>
</dbReference>
<evidence type="ECO:0000313" key="4">
    <source>
        <dbReference type="Proteomes" id="UP000178240"/>
    </source>
</evidence>
<dbReference type="PANTHER" id="PTHR21240">
    <property type="entry name" value="2-AMINO-3-CARBOXYLMUCONATE-6-SEMIALDEHYDE DECARBOXYLASE"/>
    <property type="match status" value="1"/>
</dbReference>
<organism evidence="3 4">
    <name type="scientific">Candidatus Buchananbacteria bacterium RIFCSPHIGHO2_01_FULL_44_11</name>
    <dbReference type="NCBI Taxonomy" id="1797535"/>
    <lineage>
        <taxon>Bacteria</taxon>
        <taxon>Candidatus Buchananiibacteriota</taxon>
    </lineage>
</organism>
<reference evidence="3 4" key="1">
    <citation type="journal article" date="2016" name="Nat. Commun.">
        <title>Thousands of microbial genomes shed light on interconnected biogeochemical processes in an aquifer system.</title>
        <authorList>
            <person name="Anantharaman K."/>
            <person name="Brown C.T."/>
            <person name="Hug L.A."/>
            <person name="Sharon I."/>
            <person name="Castelle C.J."/>
            <person name="Probst A.J."/>
            <person name="Thomas B.C."/>
            <person name="Singh A."/>
            <person name="Wilkins M.J."/>
            <person name="Karaoz U."/>
            <person name="Brodie E.L."/>
            <person name="Williams K.H."/>
            <person name="Hubbard S.S."/>
            <person name="Banfield J.F."/>
        </authorList>
    </citation>
    <scope>NUCLEOTIDE SEQUENCE [LARGE SCALE GENOMIC DNA]</scope>
</reference>
<evidence type="ECO:0000259" key="2">
    <source>
        <dbReference type="Pfam" id="PF04909"/>
    </source>
</evidence>
<dbReference type="Gene3D" id="3.20.20.140">
    <property type="entry name" value="Metal-dependent hydrolases"/>
    <property type="match status" value="1"/>
</dbReference>